<proteinExistence type="predicted"/>
<evidence type="ECO:0000313" key="2">
    <source>
        <dbReference type="EMBL" id="RNB90905.1"/>
    </source>
</evidence>
<dbReference type="Pfam" id="PF12867">
    <property type="entry name" value="DinB_2"/>
    <property type="match status" value="1"/>
</dbReference>
<reference evidence="2 3" key="1">
    <citation type="submission" date="2018-10" db="EMBL/GenBank/DDBJ databases">
        <title>Phylogenomics of Brevibacillus.</title>
        <authorList>
            <person name="Dunlap C."/>
        </authorList>
    </citation>
    <scope>NUCLEOTIDE SEQUENCE [LARGE SCALE GENOMIC DNA]</scope>
    <source>
        <strain evidence="2 3">JCM 15774</strain>
    </source>
</reference>
<keyword evidence="3" id="KW-1185">Reference proteome</keyword>
<dbReference type="EMBL" id="RHHU01000001">
    <property type="protein sequence ID" value="RNB90905.1"/>
    <property type="molecule type" value="Genomic_DNA"/>
</dbReference>
<organism evidence="2 3">
    <name type="scientific">Brevibacillus nitrificans</name>
    <dbReference type="NCBI Taxonomy" id="651560"/>
    <lineage>
        <taxon>Bacteria</taxon>
        <taxon>Bacillati</taxon>
        <taxon>Bacillota</taxon>
        <taxon>Bacilli</taxon>
        <taxon>Bacillales</taxon>
        <taxon>Paenibacillaceae</taxon>
        <taxon>Brevibacillus</taxon>
    </lineage>
</organism>
<feature type="domain" description="DinB-like" evidence="1">
    <location>
        <begin position="11"/>
        <end position="145"/>
    </location>
</feature>
<dbReference type="InterPro" id="IPR024775">
    <property type="entry name" value="DinB-like"/>
</dbReference>
<dbReference type="InterPro" id="IPR034660">
    <property type="entry name" value="DinB/YfiT-like"/>
</dbReference>
<accession>A0A3M8DTV2</accession>
<comment type="caution">
    <text evidence="2">The sequence shown here is derived from an EMBL/GenBank/DDBJ whole genome shotgun (WGS) entry which is preliminary data.</text>
</comment>
<dbReference type="AlphaFoldDB" id="A0A3M8DTV2"/>
<dbReference type="Proteomes" id="UP000269573">
    <property type="component" value="Unassembled WGS sequence"/>
</dbReference>
<name>A0A3M8DTV2_9BACL</name>
<evidence type="ECO:0000259" key="1">
    <source>
        <dbReference type="Pfam" id="PF12867"/>
    </source>
</evidence>
<protein>
    <submittedName>
        <fullName evidence="2">DinB family protein</fullName>
    </submittedName>
</protein>
<gene>
    <name evidence="2" type="ORF">EDM59_00535</name>
</gene>
<dbReference type="Gene3D" id="1.20.120.450">
    <property type="entry name" value="dinb family like domain"/>
    <property type="match status" value="1"/>
</dbReference>
<dbReference type="RefSeq" id="WP_122921846.1">
    <property type="nucleotide sequence ID" value="NZ_RHHU01000001.1"/>
</dbReference>
<dbReference type="SUPFAM" id="SSF109854">
    <property type="entry name" value="DinB/YfiT-like putative metalloenzymes"/>
    <property type="match status" value="1"/>
</dbReference>
<evidence type="ECO:0000313" key="3">
    <source>
        <dbReference type="Proteomes" id="UP000269573"/>
    </source>
</evidence>
<sequence>MSNSSYIWDSYDLVRNITLSALNSVSEEVADVIPEGFNNNIRWNFGHILFTQDFFMYGPSCPNLPANYAALFAPGTKPANWEGDVPSLATLAGQLEEQKARLKETFADRLDEKLSQPFQLGNKGTMNTIGELFTFSLFHEGMHMNALGALKKATTTGK</sequence>